<dbReference type="InterPro" id="IPR015424">
    <property type="entry name" value="PyrdxlP-dep_Trfase"/>
</dbReference>
<dbReference type="PANTHER" id="PTHR43586">
    <property type="entry name" value="CYSTEINE DESULFURASE"/>
    <property type="match status" value="1"/>
</dbReference>
<dbReference type="RefSeq" id="WP_057893933.1">
    <property type="nucleotide sequence ID" value="NZ_AYZQ01000001.1"/>
</dbReference>
<dbReference type="STRING" id="1423727.FC34_GL000638"/>
<accession>A0A0R2B090</accession>
<comment type="caution">
    <text evidence="8">The sequence shown here is derived from an EMBL/GenBank/DDBJ whole genome shotgun (WGS) entry which is preliminary data.</text>
</comment>
<reference evidence="8 9" key="1">
    <citation type="journal article" date="2015" name="Genome Announc.">
        <title>Expanding the biotechnology potential of lactobacilli through comparative genomics of 213 strains and associated genera.</title>
        <authorList>
            <person name="Sun Z."/>
            <person name="Harris H.M."/>
            <person name="McCann A."/>
            <person name="Guo C."/>
            <person name="Argimon S."/>
            <person name="Zhang W."/>
            <person name="Yang X."/>
            <person name="Jeffery I.B."/>
            <person name="Cooney J.C."/>
            <person name="Kagawa T.F."/>
            <person name="Liu W."/>
            <person name="Song Y."/>
            <person name="Salvetti E."/>
            <person name="Wrobel A."/>
            <person name="Rasinkangas P."/>
            <person name="Parkhill J."/>
            <person name="Rea M.C."/>
            <person name="O'Sullivan O."/>
            <person name="Ritari J."/>
            <person name="Douillard F.P."/>
            <person name="Paul Ross R."/>
            <person name="Yang R."/>
            <person name="Briner A.E."/>
            <person name="Felis G.E."/>
            <person name="de Vos W.M."/>
            <person name="Barrangou R."/>
            <person name="Klaenhammer T.R."/>
            <person name="Caufield P.W."/>
            <person name="Cui Y."/>
            <person name="Zhang H."/>
            <person name="O'Toole P.W."/>
        </authorList>
    </citation>
    <scope>NUCLEOTIDE SEQUENCE [LARGE SCALE GENOMIC DNA]</scope>
    <source>
        <strain evidence="8 9">DSM 23927</strain>
    </source>
</reference>
<dbReference type="InterPro" id="IPR015421">
    <property type="entry name" value="PyrdxlP-dep_Trfase_major"/>
</dbReference>
<dbReference type="OrthoDB" id="9804366at2"/>
<dbReference type="GO" id="GO:0031071">
    <property type="term" value="F:cysteine desulfurase activity"/>
    <property type="evidence" value="ECO:0007669"/>
    <property type="project" value="UniProtKB-EC"/>
</dbReference>
<dbReference type="InterPro" id="IPR016454">
    <property type="entry name" value="Cysteine_dSase"/>
</dbReference>
<comment type="cofactor">
    <cofactor evidence="1">
        <name>pyridoxal 5'-phosphate</name>
        <dbReference type="ChEBI" id="CHEBI:597326"/>
    </cofactor>
</comment>
<dbReference type="EMBL" id="AYZQ01000001">
    <property type="protein sequence ID" value="KRM72926.1"/>
    <property type="molecule type" value="Genomic_DNA"/>
</dbReference>
<dbReference type="InterPro" id="IPR015422">
    <property type="entry name" value="PyrdxlP-dep_Trfase_small"/>
</dbReference>
<keyword evidence="9" id="KW-1185">Reference proteome</keyword>
<dbReference type="PIRSF" id="PIRSF005572">
    <property type="entry name" value="NifS"/>
    <property type="match status" value="1"/>
</dbReference>
<comment type="catalytic activity">
    <reaction evidence="6">
        <text>(sulfur carrier)-H + L-cysteine = (sulfur carrier)-SH + L-alanine</text>
        <dbReference type="Rhea" id="RHEA:43892"/>
        <dbReference type="Rhea" id="RHEA-COMP:14737"/>
        <dbReference type="Rhea" id="RHEA-COMP:14739"/>
        <dbReference type="ChEBI" id="CHEBI:29917"/>
        <dbReference type="ChEBI" id="CHEBI:35235"/>
        <dbReference type="ChEBI" id="CHEBI:57972"/>
        <dbReference type="ChEBI" id="CHEBI:64428"/>
        <dbReference type="EC" id="2.8.1.7"/>
    </reaction>
</comment>
<gene>
    <name evidence="8" type="ORF">FC34_GL000638</name>
</gene>
<dbReference type="AlphaFoldDB" id="A0A0R2B090"/>
<dbReference type="CDD" id="cd06453">
    <property type="entry name" value="SufS_like"/>
    <property type="match status" value="1"/>
</dbReference>
<dbReference type="PANTHER" id="PTHR43586:SF8">
    <property type="entry name" value="CYSTEINE DESULFURASE 1, CHLOROPLASTIC"/>
    <property type="match status" value="1"/>
</dbReference>
<evidence type="ECO:0000256" key="3">
    <source>
        <dbReference type="ARBA" id="ARBA00012239"/>
    </source>
</evidence>
<evidence type="ECO:0000259" key="7">
    <source>
        <dbReference type="Pfam" id="PF00266"/>
    </source>
</evidence>
<dbReference type="InterPro" id="IPR000192">
    <property type="entry name" value="Aminotrans_V_dom"/>
</dbReference>
<dbReference type="GO" id="GO:0030170">
    <property type="term" value="F:pyridoxal phosphate binding"/>
    <property type="evidence" value="ECO:0007669"/>
    <property type="project" value="InterPro"/>
</dbReference>
<dbReference type="Proteomes" id="UP000051672">
    <property type="component" value="Unassembled WGS sequence"/>
</dbReference>
<name>A0A0R2B090_9LACO</name>
<keyword evidence="5" id="KW-0663">Pyridoxal phosphate</keyword>
<dbReference type="PATRIC" id="fig|1423727.3.peg.642"/>
<evidence type="ECO:0000313" key="9">
    <source>
        <dbReference type="Proteomes" id="UP000051672"/>
    </source>
</evidence>
<evidence type="ECO:0000256" key="6">
    <source>
        <dbReference type="ARBA" id="ARBA00050776"/>
    </source>
</evidence>
<evidence type="ECO:0000256" key="5">
    <source>
        <dbReference type="ARBA" id="ARBA00022898"/>
    </source>
</evidence>
<dbReference type="GO" id="GO:0006534">
    <property type="term" value="P:cysteine metabolic process"/>
    <property type="evidence" value="ECO:0007669"/>
    <property type="project" value="InterPro"/>
</dbReference>
<evidence type="ECO:0000313" key="8">
    <source>
        <dbReference type="EMBL" id="KRM72926.1"/>
    </source>
</evidence>
<evidence type="ECO:0000256" key="2">
    <source>
        <dbReference type="ARBA" id="ARBA00010447"/>
    </source>
</evidence>
<dbReference type="Gene3D" id="3.40.640.10">
    <property type="entry name" value="Type I PLP-dependent aspartate aminotransferase-like (Major domain)"/>
    <property type="match status" value="1"/>
</dbReference>
<dbReference type="SUPFAM" id="SSF53383">
    <property type="entry name" value="PLP-dependent transferases"/>
    <property type="match status" value="1"/>
</dbReference>
<dbReference type="Pfam" id="PF00266">
    <property type="entry name" value="Aminotran_5"/>
    <property type="match status" value="1"/>
</dbReference>
<proteinExistence type="inferred from homology"/>
<dbReference type="EC" id="2.8.1.7" evidence="3"/>
<evidence type="ECO:0000256" key="1">
    <source>
        <dbReference type="ARBA" id="ARBA00001933"/>
    </source>
</evidence>
<protein>
    <recommendedName>
        <fullName evidence="3">cysteine desulfurase</fullName>
        <ecNumber evidence="3">2.8.1.7</ecNumber>
    </recommendedName>
</protein>
<dbReference type="NCBIfam" id="TIGR01979">
    <property type="entry name" value="sufS"/>
    <property type="match status" value="1"/>
</dbReference>
<comment type="similarity">
    <text evidence="2">Belongs to the class-V pyridoxal-phosphate-dependent aminotransferase family. Csd subfamily.</text>
</comment>
<dbReference type="Gene3D" id="3.90.1150.10">
    <property type="entry name" value="Aspartate Aminotransferase, domain 1"/>
    <property type="match status" value="1"/>
</dbReference>
<feature type="domain" description="Aminotransferase class V" evidence="7">
    <location>
        <begin position="17"/>
        <end position="383"/>
    </location>
</feature>
<sequence>MAWKSDFPFFAAHPELTYLDSAATAQKPQAVIDRLTAYYVNDNANVHRGLYQLAYATTEKFETVRQQVADFVGVAAHNVVFTRGTTESLNLVATSFGPLVVGDGEIVTTVAEHHSNFIPWQQLAQRTGATFKVIRARENGDVALADVLATITPKTKLVALAHVTNVTGALRDIRTIADAVHAVGGYLVVDGAQAVPHLPVKIADLKADFYAFSGHKVYGPTGIGVLVGRTQLLEQMLPLQFGGEMIDQVSIDESTWAPVPLKFEAGTPNIAGVIGLGAALTYVTSIDWDTRQQQEQQMLLRLRRGLAAIIGVTLYGDDDSVGAVSFNLAGVHPHDLATFLDEQNIAVRAGHHCAQPLMLQLKIPATVRASVGLYTDEADIDRLVAGVEAARRFFNE</sequence>
<keyword evidence="4" id="KW-0808">Transferase</keyword>
<evidence type="ECO:0000256" key="4">
    <source>
        <dbReference type="ARBA" id="ARBA00022679"/>
    </source>
</evidence>
<organism evidence="8 9">
    <name type="scientific">Lacticaseibacillus brantae DSM 23927</name>
    <dbReference type="NCBI Taxonomy" id="1423727"/>
    <lineage>
        <taxon>Bacteria</taxon>
        <taxon>Bacillati</taxon>
        <taxon>Bacillota</taxon>
        <taxon>Bacilli</taxon>
        <taxon>Lactobacillales</taxon>
        <taxon>Lactobacillaceae</taxon>
        <taxon>Lacticaseibacillus</taxon>
    </lineage>
</organism>
<dbReference type="InterPro" id="IPR010970">
    <property type="entry name" value="Cys_dSase_SufS"/>
</dbReference>